<protein>
    <submittedName>
        <fullName evidence="1">Uncharacterized protein</fullName>
    </submittedName>
</protein>
<evidence type="ECO:0000313" key="2">
    <source>
        <dbReference type="Proteomes" id="UP001187192"/>
    </source>
</evidence>
<organism evidence="1 2">
    <name type="scientific">Ficus carica</name>
    <name type="common">Common fig</name>
    <dbReference type="NCBI Taxonomy" id="3494"/>
    <lineage>
        <taxon>Eukaryota</taxon>
        <taxon>Viridiplantae</taxon>
        <taxon>Streptophyta</taxon>
        <taxon>Embryophyta</taxon>
        <taxon>Tracheophyta</taxon>
        <taxon>Spermatophyta</taxon>
        <taxon>Magnoliopsida</taxon>
        <taxon>eudicotyledons</taxon>
        <taxon>Gunneridae</taxon>
        <taxon>Pentapetalae</taxon>
        <taxon>rosids</taxon>
        <taxon>fabids</taxon>
        <taxon>Rosales</taxon>
        <taxon>Moraceae</taxon>
        <taxon>Ficeae</taxon>
        <taxon>Ficus</taxon>
    </lineage>
</organism>
<evidence type="ECO:0000313" key="1">
    <source>
        <dbReference type="EMBL" id="GMN57016.1"/>
    </source>
</evidence>
<keyword evidence="2" id="KW-1185">Reference proteome</keyword>
<accession>A0AA88AZG0</accession>
<dbReference type="AlphaFoldDB" id="A0AA88AZG0"/>
<proteinExistence type="predicted"/>
<gene>
    <name evidence="1" type="ORF">TIFTF001_026124</name>
</gene>
<dbReference type="Proteomes" id="UP001187192">
    <property type="component" value="Unassembled WGS sequence"/>
</dbReference>
<comment type="caution">
    <text evidence="1">The sequence shown here is derived from an EMBL/GenBank/DDBJ whole genome shotgun (WGS) entry which is preliminary data.</text>
</comment>
<reference evidence="1" key="1">
    <citation type="submission" date="2023-07" db="EMBL/GenBank/DDBJ databases">
        <title>draft genome sequence of fig (Ficus carica).</title>
        <authorList>
            <person name="Takahashi T."/>
            <person name="Nishimura K."/>
        </authorList>
    </citation>
    <scope>NUCLEOTIDE SEQUENCE</scope>
</reference>
<sequence length="57" mass="6232">MESRLEDDLGIESRSEDNLAVDPKLARKITGIGRKFVGKLQLFLLVSIDIGSLSSSL</sequence>
<dbReference type="EMBL" id="BTGU01000067">
    <property type="protein sequence ID" value="GMN57016.1"/>
    <property type="molecule type" value="Genomic_DNA"/>
</dbReference>
<name>A0AA88AZG0_FICCA</name>